<dbReference type="InterPro" id="IPR000212">
    <property type="entry name" value="DNA_helicase_UvrD/REP"/>
</dbReference>
<gene>
    <name evidence="9" type="ORF">GCM10011399_18020</name>
</gene>
<feature type="region of interest" description="Disordered" evidence="7">
    <location>
        <begin position="81"/>
        <end position="103"/>
    </location>
</feature>
<dbReference type="RefSeq" id="WP_188677101.1">
    <property type="nucleotide sequence ID" value="NZ_BMGP01000003.1"/>
</dbReference>
<dbReference type="InterPro" id="IPR014016">
    <property type="entry name" value="UvrD-like_ATP-bd"/>
</dbReference>
<feature type="coiled-coil region" evidence="6">
    <location>
        <begin position="6"/>
        <end position="37"/>
    </location>
</feature>
<evidence type="ECO:0000313" key="10">
    <source>
        <dbReference type="Proteomes" id="UP000598775"/>
    </source>
</evidence>
<keyword evidence="4 5" id="KW-0067">ATP-binding</keyword>
<feature type="coiled-coil region" evidence="6">
    <location>
        <begin position="481"/>
        <end position="508"/>
    </location>
</feature>
<name>A0A917B8B0_9MICO</name>
<keyword evidence="3 5" id="KW-0347">Helicase</keyword>
<evidence type="ECO:0000259" key="8">
    <source>
        <dbReference type="PROSITE" id="PS51198"/>
    </source>
</evidence>
<evidence type="ECO:0000256" key="4">
    <source>
        <dbReference type="ARBA" id="ARBA00022840"/>
    </source>
</evidence>
<dbReference type="Gene3D" id="3.40.50.300">
    <property type="entry name" value="P-loop containing nucleotide triphosphate hydrolases"/>
    <property type="match status" value="3"/>
</dbReference>
<evidence type="ECO:0000256" key="5">
    <source>
        <dbReference type="PROSITE-ProRule" id="PRU00560"/>
    </source>
</evidence>
<evidence type="ECO:0000256" key="6">
    <source>
        <dbReference type="SAM" id="Coils"/>
    </source>
</evidence>
<accession>A0A917B8B0</accession>
<dbReference type="SUPFAM" id="SSF52540">
    <property type="entry name" value="P-loop containing nucleoside triphosphate hydrolases"/>
    <property type="match status" value="1"/>
</dbReference>
<dbReference type="AlphaFoldDB" id="A0A917B8B0"/>
<organism evidence="9 10">
    <name type="scientific">Subtercola lobariae</name>
    <dbReference type="NCBI Taxonomy" id="1588641"/>
    <lineage>
        <taxon>Bacteria</taxon>
        <taxon>Bacillati</taxon>
        <taxon>Actinomycetota</taxon>
        <taxon>Actinomycetes</taxon>
        <taxon>Micrococcales</taxon>
        <taxon>Microbacteriaceae</taxon>
        <taxon>Subtercola</taxon>
    </lineage>
</organism>
<dbReference type="PROSITE" id="PS51198">
    <property type="entry name" value="UVRD_HELICASE_ATP_BIND"/>
    <property type="match status" value="1"/>
</dbReference>
<protein>
    <submittedName>
        <fullName evidence="9">DNA helicase</fullName>
    </submittedName>
</protein>
<reference evidence="9 10" key="1">
    <citation type="journal article" date="2014" name="Int. J. Syst. Evol. Microbiol.">
        <title>Complete genome sequence of Corynebacterium casei LMG S-19264T (=DSM 44701T), isolated from a smear-ripened cheese.</title>
        <authorList>
            <consortium name="US DOE Joint Genome Institute (JGI-PGF)"/>
            <person name="Walter F."/>
            <person name="Albersmeier A."/>
            <person name="Kalinowski J."/>
            <person name="Ruckert C."/>
        </authorList>
    </citation>
    <scope>NUCLEOTIDE SEQUENCE [LARGE SCALE GENOMIC DNA]</scope>
    <source>
        <strain evidence="9 10">CGMCC 1.12976</strain>
    </source>
</reference>
<evidence type="ECO:0000256" key="1">
    <source>
        <dbReference type="ARBA" id="ARBA00022741"/>
    </source>
</evidence>
<comment type="caution">
    <text evidence="9">The sequence shown here is derived from an EMBL/GenBank/DDBJ whole genome shotgun (WGS) entry which is preliminary data.</text>
</comment>
<dbReference type="InterPro" id="IPR027417">
    <property type="entry name" value="P-loop_NTPase"/>
</dbReference>
<evidence type="ECO:0000256" key="3">
    <source>
        <dbReference type="ARBA" id="ARBA00022806"/>
    </source>
</evidence>
<dbReference type="PANTHER" id="PTHR11070:SF45">
    <property type="entry name" value="DNA 3'-5' HELICASE"/>
    <property type="match status" value="1"/>
</dbReference>
<dbReference type="PANTHER" id="PTHR11070">
    <property type="entry name" value="UVRD / RECB / PCRA DNA HELICASE FAMILY MEMBER"/>
    <property type="match status" value="1"/>
</dbReference>
<dbReference type="GO" id="GO:0003677">
    <property type="term" value="F:DNA binding"/>
    <property type="evidence" value="ECO:0007669"/>
    <property type="project" value="InterPro"/>
</dbReference>
<feature type="binding site" evidence="5">
    <location>
        <begin position="225"/>
        <end position="232"/>
    </location>
    <ligand>
        <name>ATP</name>
        <dbReference type="ChEBI" id="CHEBI:30616"/>
    </ligand>
</feature>
<dbReference type="GO" id="GO:0005829">
    <property type="term" value="C:cytosol"/>
    <property type="evidence" value="ECO:0007669"/>
    <property type="project" value="TreeGrafter"/>
</dbReference>
<keyword evidence="2 5" id="KW-0378">Hydrolase</keyword>
<dbReference type="GO" id="GO:0000725">
    <property type="term" value="P:recombinational repair"/>
    <property type="evidence" value="ECO:0007669"/>
    <property type="project" value="TreeGrafter"/>
</dbReference>
<dbReference type="Pfam" id="PF00580">
    <property type="entry name" value="UvrD-helicase"/>
    <property type="match status" value="1"/>
</dbReference>
<keyword evidence="6" id="KW-0175">Coiled coil</keyword>
<dbReference type="EMBL" id="BMGP01000003">
    <property type="protein sequence ID" value="GGF24906.1"/>
    <property type="molecule type" value="Genomic_DNA"/>
</dbReference>
<evidence type="ECO:0000256" key="2">
    <source>
        <dbReference type="ARBA" id="ARBA00022801"/>
    </source>
</evidence>
<evidence type="ECO:0000256" key="7">
    <source>
        <dbReference type="SAM" id="MobiDB-lite"/>
    </source>
</evidence>
<keyword evidence="1 5" id="KW-0547">Nucleotide-binding</keyword>
<keyword evidence="10" id="KW-1185">Reference proteome</keyword>
<dbReference type="GO" id="GO:0005524">
    <property type="term" value="F:ATP binding"/>
    <property type="evidence" value="ECO:0007669"/>
    <property type="project" value="UniProtKB-UniRule"/>
</dbReference>
<feature type="compositionally biased region" description="Acidic residues" evidence="7">
    <location>
        <begin position="89"/>
        <end position="103"/>
    </location>
</feature>
<proteinExistence type="predicted"/>
<dbReference type="GO" id="GO:0016787">
    <property type="term" value="F:hydrolase activity"/>
    <property type="evidence" value="ECO:0007669"/>
    <property type="project" value="UniProtKB-UniRule"/>
</dbReference>
<feature type="domain" description="UvrD-like helicase ATP-binding" evidence="8">
    <location>
        <begin position="204"/>
        <end position="616"/>
    </location>
</feature>
<dbReference type="GO" id="GO:0043138">
    <property type="term" value="F:3'-5' DNA helicase activity"/>
    <property type="evidence" value="ECO:0007669"/>
    <property type="project" value="TreeGrafter"/>
</dbReference>
<dbReference type="Proteomes" id="UP000598775">
    <property type="component" value="Unassembled WGS sequence"/>
</dbReference>
<evidence type="ECO:0000313" key="9">
    <source>
        <dbReference type="EMBL" id="GGF24906.1"/>
    </source>
</evidence>
<sequence length="768" mass="84042">MVSAELDRERDYVAKLYERLDELRADAQQQLQRVHAQDVGGNHQSRSERDAFARVFEDRIAQLNDVDERLAFGRLEVAEAAEGATGAEGADESDAEGAESDDDGSAYRYIGRIGLRDENLKPILLDWRVPQAGPFYQATAATPMGIRSRRHLLSKGRRIVKIEDEIFDSTGLSEEEAGALQGEGALMASLSTQRTGRMHDIVATIQAEQDRIIRSPLAGVLVVQGGPGTGKTAVALHRAAYLLYSYRDRLKSSGVLVVGPSPAFLQYIEAVLPSLGESGVVLSSVGQLYPGVEATFDDEPEVAKVKGETGMAALIERAIRSRQRVPAEPQVLDINGEQLTVSPSVIANAMARAAESRKPYNEARVTFVKTALAELTRMLAAQLRSHGNTVDEDDYGWLREDLRSSYDVKVALNSAWIPLTPQKLLQDLFARPQWLAELTPTWSPAKRALLRRDREAPFTISDIALLDEAAEHLGEYNERSAANQREVKQQRKRDIRNAEQAIKNMDVEGLVRAEDLADNFAEQASRGTTAERAAADRTWTYGHIVVDEAQELSPMQWRLLRRRGPMRSFTIVGDIAQASAAASASSWREAVAPLVGRVQLGDGWRLEELTVNYRTPAQIAEAAQVFAEEQGLPVTRSSSVRESEWPISTVRASGAQLEALHQAVQDAVAIDRGIDPVGTVGVIVVPAALTETYEYLAAALPGAVGVGASGLARSVAVMTPNEAKGLEFDSVVIVDRERILREIPRGASALYVSMTRPTQRLTFVEPRS</sequence>